<evidence type="ECO:0000256" key="1">
    <source>
        <dbReference type="ARBA" id="ARBA00001805"/>
    </source>
</evidence>
<keyword evidence="5" id="KW-0472">Membrane</keyword>
<dbReference type="AlphaFoldDB" id="T1KHL7"/>
<feature type="transmembrane region" description="Helical" evidence="5">
    <location>
        <begin position="158"/>
        <end position="177"/>
    </location>
</feature>
<evidence type="ECO:0000256" key="2">
    <source>
        <dbReference type="ARBA" id="ARBA00012396"/>
    </source>
</evidence>
<dbReference type="InterPro" id="IPR008949">
    <property type="entry name" value="Isoprenoid_synthase_dom_sf"/>
</dbReference>
<comment type="catalytic activity">
    <reaction evidence="1">
        <text>2 (2E,6E,10E)-geranylgeranyl diphosphate = 15-cis-phytoene + 2 diphosphate</text>
        <dbReference type="Rhea" id="RHEA:34475"/>
        <dbReference type="ChEBI" id="CHEBI:27787"/>
        <dbReference type="ChEBI" id="CHEBI:33019"/>
        <dbReference type="ChEBI" id="CHEBI:58756"/>
        <dbReference type="EC" id="2.5.1.32"/>
    </reaction>
</comment>
<protein>
    <recommendedName>
        <fullName evidence="2">15-cis-phytoene synthase</fullName>
        <ecNumber evidence="2">2.5.1.32</ecNumber>
    </recommendedName>
</protein>
<dbReference type="GO" id="GO:0016117">
    <property type="term" value="P:carotenoid biosynthetic process"/>
    <property type="evidence" value="ECO:0007669"/>
    <property type="project" value="UniProtKB-KW"/>
</dbReference>
<dbReference type="EMBL" id="CAEY01000075">
    <property type="status" value="NOT_ANNOTATED_CDS"/>
    <property type="molecule type" value="Genomic_DNA"/>
</dbReference>
<dbReference type="Pfam" id="PF00494">
    <property type="entry name" value="SQS_PSY"/>
    <property type="match status" value="1"/>
</dbReference>
<feature type="transmembrane region" description="Helical" evidence="5">
    <location>
        <begin position="134"/>
        <end position="152"/>
    </location>
</feature>
<evidence type="ECO:0000256" key="3">
    <source>
        <dbReference type="ARBA" id="ARBA00022679"/>
    </source>
</evidence>
<proteinExistence type="predicted"/>
<dbReference type="EC" id="2.5.1.32" evidence="2"/>
<keyword evidence="4" id="KW-0125">Carotenoid biosynthesis</keyword>
<evidence type="ECO:0000256" key="5">
    <source>
        <dbReference type="SAM" id="Phobius"/>
    </source>
</evidence>
<organism evidence="6 7">
    <name type="scientific">Tetranychus urticae</name>
    <name type="common">Two-spotted spider mite</name>
    <dbReference type="NCBI Taxonomy" id="32264"/>
    <lineage>
        <taxon>Eukaryota</taxon>
        <taxon>Metazoa</taxon>
        <taxon>Ecdysozoa</taxon>
        <taxon>Arthropoda</taxon>
        <taxon>Chelicerata</taxon>
        <taxon>Arachnida</taxon>
        <taxon>Acari</taxon>
        <taxon>Acariformes</taxon>
        <taxon>Trombidiformes</taxon>
        <taxon>Prostigmata</taxon>
        <taxon>Eleutherengona</taxon>
        <taxon>Raphignathae</taxon>
        <taxon>Tetranychoidea</taxon>
        <taxon>Tetranychidae</taxon>
        <taxon>Tetranychus</taxon>
    </lineage>
</organism>
<feature type="transmembrane region" description="Helical" evidence="5">
    <location>
        <begin position="49"/>
        <end position="66"/>
    </location>
</feature>
<keyword evidence="5" id="KW-0812">Transmembrane</keyword>
<dbReference type="Gene3D" id="1.10.600.10">
    <property type="entry name" value="Farnesyl Diphosphate Synthase"/>
    <property type="match status" value="1"/>
</dbReference>
<sequence length="606" mass="69392">MNYSYNSSLAGNQIGYNGLLENTPAGPLVWLVLLQWIVSLPLLDSCEKFKLIVSSIFTSLLVIIAVSRKTPEQQMYCPTVDACNHSEEVNLILILIHFTLRVFSTVLWSILWMRWTIACKYFTLDRSTYNLQRYGPICLFVCLIATLISNGLLTHVSLFTAGVILFLWFTTGSYFMGRLVANPFLLLLPVFILTGLECVKSSLVSSVSSAYSSSNVIECFLVSLSSLLLVCALDKSRCIQDLFTKRYPVYCSYQRYNLIPIIKQTFLALIDDEIDQDQSIFDDFNVCLKILKHHCETLTVSLPFYTSSARIDVTIAYAFIRVSDDLVDDGRLNMSQRLENHQIVLKFMDQLFSSRDEKWTYDVGQPIDPRNEPSIDWSFYKSKLPYEAYQVFRAYSRTVYYQPGCPMKDLVSTYSMDLEEKHIANERELIEFSHCAGGGIMATFHIIQLYKSGLYPNGLSPRERPLVDTFYSIGQAMQLVNIARDIALDSSTDGRCYIPTAFMENPEKEVELLTRSKDPWALGLEKLSKYSKLIVALSYHCCAKASLTLDLMPSQVKKPLMIFSEIYRTIGSKILKHSGFERRIFVPLYSKMWIALSYLYFNRKHI</sequence>
<dbReference type="GO" id="GO:0016765">
    <property type="term" value="F:transferase activity, transferring alkyl or aryl (other than methyl) groups"/>
    <property type="evidence" value="ECO:0007669"/>
    <property type="project" value="InterPro"/>
</dbReference>
<dbReference type="Proteomes" id="UP000015104">
    <property type="component" value="Unassembled WGS sequence"/>
</dbReference>
<dbReference type="PROSITE" id="PS01045">
    <property type="entry name" value="SQUALEN_PHYTOEN_SYN_2"/>
    <property type="match status" value="1"/>
</dbReference>
<keyword evidence="7" id="KW-1185">Reference proteome</keyword>
<dbReference type="KEGG" id="tut:107364280"/>
<evidence type="ECO:0000313" key="6">
    <source>
        <dbReference type="EnsemblMetazoa" id="tetur11g04840.1"/>
    </source>
</evidence>
<reference evidence="6" key="2">
    <citation type="submission" date="2015-06" db="UniProtKB">
        <authorList>
            <consortium name="EnsemblMetazoa"/>
        </authorList>
    </citation>
    <scope>IDENTIFICATION</scope>
</reference>
<dbReference type="eggNOG" id="KOG1459">
    <property type="taxonomic scope" value="Eukaryota"/>
</dbReference>
<keyword evidence="5" id="KW-1133">Transmembrane helix</keyword>
<name>T1KHL7_TETUR</name>
<dbReference type="InterPro" id="IPR019845">
    <property type="entry name" value="Squalene/phytoene_synthase_CS"/>
</dbReference>
<keyword evidence="3" id="KW-0808">Transferase</keyword>
<dbReference type="OMA" id="CCTAYTH"/>
<dbReference type="HOGENOM" id="CLU_012965_0_0_1"/>
<feature type="transmembrane region" description="Helical" evidence="5">
    <location>
        <begin position="91"/>
        <end position="113"/>
    </location>
</feature>
<accession>T1KHL7</accession>
<reference evidence="7" key="1">
    <citation type="submission" date="2011-08" db="EMBL/GenBank/DDBJ databases">
        <authorList>
            <person name="Rombauts S."/>
        </authorList>
    </citation>
    <scope>NUCLEOTIDE SEQUENCE</scope>
    <source>
        <strain evidence="7">London</strain>
    </source>
</reference>
<evidence type="ECO:0000313" key="7">
    <source>
        <dbReference type="Proteomes" id="UP000015104"/>
    </source>
</evidence>
<dbReference type="EnsemblMetazoa" id="tetur11g04840.1">
    <property type="protein sequence ID" value="tetur11g04840.1"/>
    <property type="gene ID" value="tetur11g04840"/>
</dbReference>
<dbReference type="OrthoDB" id="6600518at2759"/>
<evidence type="ECO:0000256" key="4">
    <source>
        <dbReference type="ARBA" id="ARBA00022746"/>
    </source>
</evidence>
<gene>
    <name evidence="6" type="primary">107364280</name>
</gene>
<dbReference type="SUPFAM" id="SSF48576">
    <property type="entry name" value="Terpenoid synthases"/>
    <property type="match status" value="1"/>
</dbReference>
<dbReference type="PANTHER" id="PTHR31480">
    <property type="entry name" value="BIFUNCTIONAL LYCOPENE CYCLASE/PHYTOENE SYNTHASE"/>
    <property type="match status" value="1"/>
</dbReference>
<dbReference type="InterPro" id="IPR002060">
    <property type="entry name" value="Squ/phyt_synthse"/>
</dbReference>
<dbReference type="STRING" id="32264.T1KHL7"/>